<feature type="region of interest" description="Disordered" evidence="1">
    <location>
        <begin position="1"/>
        <end position="108"/>
    </location>
</feature>
<evidence type="ECO:0000313" key="2">
    <source>
        <dbReference type="EMBL" id="CAH2273903.1"/>
    </source>
</evidence>
<proteinExistence type="predicted"/>
<feature type="compositionally biased region" description="Polar residues" evidence="1">
    <location>
        <begin position="86"/>
        <end position="98"/>
    </location>
</feature>
<feature type="compositionally biased region" description="Basic residues" evidence="1">
    <location>
        <begin position="99"/>
        <end position="108"/>
    </location>
</feature>
<reference evidence="2" key="1">
    <citation type="submission" date="2022-03" db="EMBL/GenBank/DDBJ databases">
        <authorList>
            <person name="Alioto T."/>
            <person name="Alioto T."/>
            <person name="Gomez Garrido J."/>
        </authorList>
    </citation>
    <scope>NUCLEOTIDE SEQUENCE</scope>
</reference>
<evidence type="ECO:0000313" key="3">
    <source>
        <dbReference type="Proteomes" id="UP001295444"/>
    </source>
</evidence>
<organism evidence="2 3">
    <name type="scientific">Pelobates cultripes</name>
    <name type="common">Western spadefoot toad</name>
    <dbReference type="NCBI Taxonomy" id="61616"/>
    <lineage>
        <taxon>Eukaryota</taxon>
        <taxon>Metazoa</taxon>
        <taxon>Chordata</taxon>
        <taxon>Craniata</taxon>
        <taxon>Vertebrata</taxon>
        <taxon>Euteleostomi</taxon>
        <taxon>Amphibia</taxon>
        <taxon>Batrachia</taxon>
        <taxon>Anura</taxon>
        <taxon>Pelobatoidea</taxon>
        <taxon>Pelobatidae</taxon>
        <taxon>Pelobates</taxon>
    </lineage>
</organism>
<name>A0AAD1RLA8_PELCU</name>
<accession>A0AAD1RLA8</accession>
<feature type="compositionally biased region" description="Gly residues" evidence="1">
    <location>
        <begin position="1"/>
        <end position="11"/>
    </location>
</feature>
<dbReference type="EMBL" id="OW240914">
    <property type="protein sequence ID" value="CAH2273903.1"/>
    <property type="molecule type" value="Genomic_DNA"/>
</dbReference>
<keyword evidence="3" id="KW-1185">Reference proteome</keyword>
<sequence>MSDNYGSGGGECPKIAAKQEAPIPPTAGSTQTGLTPGACKIHHTAPRPQRALSRRSRRNPLPPTDQRTSEEHIKEHRSGEPRTRRSPTTTHIVPSSSRGSHRTYTLKR</sequence>
<evidence type="ECO:0000256" key="1">
    <source>
        <dbReference type="SAM" id="MobiDB-lite"/>
    </source>
</evidence>
<dbReference type="AlphaFoldDB" id="A0AAD1RLA8"/>
<gene>
    <name evidence="2" type="ORF">PECUL_23A061283</name>
</gene>
<dbReference type="Proteomes" id="UP001295444">
    <property type="component" value="Chromosome 03"/>
</dbReference>
<feature type="compositionally biased region" description="Basic and acidic residues" evidence="1">
    <location>
        <begin position="67"/>
        <end position="83"/>
    </location>
</feature>
<protein>
    <submittedName>
        <fullName evidence="2">Uncharacterized protein</fullName>
    </submittedName>
</protein>